<gene>
    <name evidence="1" type="ORF">QM012_005857</name>
</gene>
<sequence>MANSSTLDQLWANWHPLAYDELLEYKQLWDSMPTRCVTTCQISWFKVGTHEPLMTKMLENDFMLVATYLLETVTTLAWLKRGVPDLSALDEADKYLTFLQTCVRVIPLVLHDTSGIAGLVQTSEIPSDTRGHHFSVHEANSSIQHVVQMCLAEELRSASTKSAIPRHSAILIAVPGPEYTDSSGEFFPVDRSSCPSSLSADHQEKWTCMAKAFTNRPYLMHMHCPKTGARLVTLKFTSALALMTAYLESFSGHPENWWYFDEFMRYYLDVGDVDPQPTLDYLRDFISHDKPVVLAIPITE</sequence>
<evidence type="ECO:0000313" key="2">
    <source>
        <dbReference type="Proteomes" id="UP001341245"/>
    </source>
</evidence>
<accession>A0ABR0TRG2</accession>
<keyword evidence="2" id="KW-1185">Reference proteome</keyword>
<organism evidence="1 2">
    <name type="scientific">Aureobasidium pullulans</name>
    <name type="common">Black yeast</name>
    <name type="synonym">Pullularia pullulans</name>
    <dbReference type="NCBI Taxonomy" id="5580"/>
    <lineage>
        <taxon>Eukaryota</taxon>
        <taxon>Fungi</taxon>
        <taxon>Dikarya</taxon>
        <taxon>Ascomycota</taxon>
        <taxon>Pezizomycotina</taxon>
        <taxon>Dothideomycetes</taxon>
        <taxon>Dothideomycetidae</taxon>
        <taxon>Dothideales</taxon>
        <taxon>Saccotheciaceae</taxon>
        <taxon>Aureobasidium</taxon>
    </lineage>
</organism>
<name>A0ABR0TRG2_AURPU</name>
<reference evidence="1 2" key="1">
    <citation type="submission" date="2023-11" db="EMBL/GenBank/DDBJ databases">
        <title>Draft genome sequence and annotation of the polyextremotolerant black yeast-like fungus Aureobasidium pullulans NRRL 62042.</title>
        <authorList>
            <person name="Dielentheis-Frenken M.R.E."/>
            <person name="Wibberg D."/>
            <person name="Blank L.M."/>
            <person name="Tiso T."/>
        </authorList>
    </citation>
    <scope>NUCLEOTIDE SEQUENCE [LARGE SCALE GENOMIC DNA]</scope>
    <source>
        <strain evidence="1 2">NRRL 62042</strain>
    </source>
</reference>
<dbReference type="Proteomes" id="UP001341245">
    <property type="component" value="Unassembled WGS sequence"/>
</dbReference>
<evidence type="ECO:0000313" key="1">
    <source>
        <dbReference type="EMBL" id="KAK6006849.1"/>
    </source>
</evidence>
<comment type="caution">
    <text evidence="1">The sequence shown here is derived from an EMBL/GenBank/DDBJ whole genome shotgun (WGS) entry which is preliminary data.</text>
</comment>
<dbReference type="EMBL" id="JASGXD010000003">
    <property type="protein sequence ID" value="KAK6006849.1"/>
    <property type="molecule type" value="Genomic_DNA"/>
</dbReference>
<proteinExistence type="predicted"/>
<protein>
    <submittedName>
        <fullName evidence="1">Uncharacterized protein</fullName>
    </submittedName>
</protein>